<evidence type="ECO:0000256" key="4">
    <source>
        <dbReference type="ARBA" id="ARBA00022801"/>
    </source>
</evidence>
<dbReference type="HAMAP" id="MF_01645">
    <property type="entry name" value="Hydantoinase"/>
    <property type="match status" value="1"/>
</dbReference>
<dbReference type="InterPro" id="IPR050138">
    <property type="entry name" value="DHOase/Allantoinase_Hydrolase"/>
</dbReference>
<dbReference type="GO" id="GO:0050897">
    <property type="term" value="F:cobalt ion binding"/>
    <property type="evidence" value="ECO:0007669"/>
    <property type="project" value="InterPro"/>
</dbReference>
<dbReference type="Gene3D" id="3.20.20.140">
    <property type="entry name" value="Metal-dependent hydrolases"/>
    <property type="match status" value="1"/>
</dbReference>
<dbReference type="InterPro" id="IPR006680">
    <property type="entry name" value="Amidohydro-rel"/>
</dbReference>
<dbReference type="NCBIfam" id="TIGR03178">
    <property type="entry name" value="allantoinase"/>
    <property type="match status" value="1"/>
</dbReference>
<feature type="binding site" evidence="7">
    <location>
        <position position="61"/>
    </location>
    <ligand>
        <name>Zn(2+)</name>
        <dbReference type="ChEBI" id="CHEBI:29105"/>
        <label>1</label>
    </ligand>
</feature>
<keyword evidence="2 7" id="KW-0659">Purine metabolism</keyword>
<feature type="binding site" evidence="7">
    <location>
        <position position="243"/>
    </location>
    <ligand>
        <name>Zn(2+)</name>
        <dbReference type="ChEBI" id="CHEBI:29105"/>
        <label>2</label>
    </ligand>
</feature>
<dbReference type="FunFam" id="3.20.20.140:FF:000013">
    <property type="entry name" value="Allantoinase"/>
    <property type="match status" value="1"/>
</dbReference>
<evidence type="ECO:0000256" key="1">
    <source>
        <dbReference type="ARBA" id="ARBA00011881"/>
    </source>
</evidence>
<dbReference type="EMBL" id="JAOWIN010000014">
    <property type="protein sequence ID" value="MDI9094392.1"/>
    <property type="molecule type" value="Genomic_DNA"/>
</dbReference>
<keyword evidence="4 7" id="KW-0378">Hydrolase</keyword>
<evidence type="ECO:0000313" key="11">
    <source>
        <dbReference type="Proteomes" id="UP000216001"/>
    </source>
</evidence>
<dbReference type="EMBL" id="NOWC01000019">
    <property type="protein sequence ID" value="OZS73724.1"/>
    <property type="molecule type" value="Genomic_DNA"/>
</dbReference>
<dbReference type="AlphaFoldDB" id="A0A264VQW9"/>
<feature type="modified residue" description="N6-carboxylysine" evidence="7">
    <location>
        <position position="146"/>
    </location>
</feature>
<proteinExistence type="inferred from homology"/>
<comment type="function">
    <text evidence="6 7">Catalyzes the conversion of allantoin (5-ureidohydantoin) to allantoic acid by hydrolytic cleavage of the five-member hydantoin ring.</text>
</comment>
<dbReference type="InterPro" id="IPR032466">
    <property type="entry name" value="Metal_Hydrolase"/>
</dbReference>
<feature type="domain" description="Amidohydrolase-related" evidence="8">
    <location>
        <begin position="50"/>
        <end position="432"/>
    </location>
</feature>
<dbReference type="EC" id="3.5.2.5" evidence="7"/>
<dbReference type="InterPro" id="IPR047604">
    <property type="entry name" value="Allantoinase_bact"/>
</dbReference>
<feature type="binding site" description="via carbamate group" evidence="7">
    <location>
        <position position="146"/>
    </location>
    <ligand>
        <name>Zn(2+)</name>
        <dbReference type="ChEBI" id="CHEBI:29105"/>
        <label>2</label>
    </ligand>
</feature>
<comment type="subunit">
    <text evidence="1 7">Homotetramer.</text>
</comment>
<dbReference type="GO" id="GO:0008270">
    <property type="term" value="F:zinc ion binding"/>
    <property type="evidence" value="ECO:0007669"/>
    <property type="project" value="InterPro"/>
</dbReference>
<dbReference type="GO" id="GO:0004038">
    <property type="term" value="F:allantoinase activity"/>
    <property type="evidence" value="ECO:0007669"/>
    <property type="project" value="UniProtKB-UniRule"/>
</dbReference>
<dbReference type="Proteomes" id="UP001159001">
    <property type="component" value="Unassembled WGS sequence"/>
</dbReference>
<comment type="cofactor">
    <cofactor evidence="7">
        <name>Zn(2+)</name>
        <dbReference type="ChEBI" id="CHEBI:29105"/>
    </cofactor>
    <text evidence="7">Binds 2 Zn(2+) ions per subunit.</text>
</comment>
<dbReference type="GO" id="GO:0005737">
    <property type="term" value="C:cytoplasm"/>
    <property type="evidence" value="ECO:0007669"/>
    <property type="project" value="TreeGrafter"/>
</dbReference>
<dbReference type="UniPathway" id="UPA00395">
    <property type="reaction ID" value="UER00653"/>
</dbReference>
<dbReference type="InterPro" id="IPR011059">
    <property type="entry name" value="Metal-dep_hydrolase_composite"/>
</dbReference>
<evidence type="ECO:0000256" key="2">
    <source>
        <dbReference type="ARBA" id="ARBA00022631"/>
    </source>
</evidence>
<dbReference type="Pfam" id="PF01979">
    <property type="entry name" value="Amidohydro_1"/>
    <property type="match status" value="1"/>
</dbReference>
<accession>A0A264VQW9</accession>
<evidence type="ECO:0000256" key="7">
    <source>
        <dbReference type="HAMAP-Rule" id="MF_01645"/>
    </source>
</evidence>
<reference evidence="10 11" key="1">
    <citation type="submission" date="2017-07" db="EMBL/GenBank/DDBJ databases">
        <title>blaIMP-27 on transferable plasmids in Proteus mirabilis and Providencia rettgeri.</title>
        <authorList>
            <person name="Potter R."/>
        </authorList>
    </citation>
    <scope>NUCLEOTIDE SEQUENCE [LARGE SCALE GENOMIC DNA]</scope>
    <source>
        <strain evidence="10 11">PR1</strain>
    </source>
</reference>
<feature type="binding site" evidence="7">
    <location>
        <position position="187"/>
    </location>
    <ligand>
        <name>Zn(2+)</name>
        <dbReference type="ChEBI" id="CHEBI:29105"/>
        <label>2</label>
    </ligand>
</feature>
<dbReference type="RefSeq" id="WP_094962126.1">
    <property type="nucleotide sequence ID" value="NZ_ABEXOC020000009.1"/>
</dbReference>
<feature type="binding site" description="via carbamate group" evidence="7">
    <location>
        <position position="146"/>
    </location>
    <ligand>
        <name>Zn(2+)</name>
        <dbReference type="ChEBI" id="CHEBI:29105"/>
        <label>1</label>
    </ligand>
</feature>
<evidence type="ECO:0000313" key="9">
    <source>
        <dbReference type="EMBL" id="MDI9094392.1"/>
    </source>
</evidence>
<feature type="binding site" evidence="7">
    <location>
        <position position="316"/>
    </location>
    <ligand>
        <name>Zn(2+)</name>
        <dbReference type="ChEBI" id="CHEBI:29105"/>
        <label>1</label>
    </ligand>
</feature>
<dbReference type="GO" id="GO:0006145">
    <property type="term" value="P:purine nucleobase catabolic process"/>
    <property type="evidence" value="ECO:0007669"/>
    <property type="project" value="TreeGrafter"/>
</dbReference>
<evidence type="ECO:0000259" key="8">
    <source>
        <dbReference type="Pfam" id="PF01979"/>
    </source>
</evidence>
<dbReference type="InterPro" id="IPR017593">
    <property type="entry name" value="Allantoinase"/>
</dbReference>
<feature type="binding site" evidence="7">
    <location>
        <position position="59"/>
    </location>
    <ligand>
        <name>Zn(2+)</name>
        <dbReference type="ChEBI" id="CHEBI:29105"/>
        <label>1</label>
    </ligand>
</feature>
<gene>
    <name evidence="7 9" type="primary">allB</name>
    <name evidence="10" type="ORF">CHI95_15520</name>
    <name evidence="9" type="ORF">OGX73_17350</name>
</gene>
<evidence type="ECO:0000313" key="10">
    <source>
        <dbReference type="EMBL" id="OZS73724.1"/>
    </source>
</evidence>
<dbReference type="Gene3D" id="2.30.40.10">
    <property type="entry name" value="Urease, subunit C, domain 1"/>
    <property type="match status" value="1"/>
</dbReference>
<dbReference type="NCBIfam" id="NF005960">
    <property type="entry name" value="PRK08044.1"/>
    <property type="match status" value="1"/>
</dbReference>
<evidence type="ECO:0000256" key="3">
    <source>
        <dbReference type="ARBA" id="ARBA00022723"/>
    </source>
</evidence>
<dbReference type="SUPFAM" id="SSF51556">
    <property type="entry name" value="Metallo-dependent hydrolases"/>
    <property type="match status" value="1"/>
</dbReference>
<reference evidence="9" key="2">
    <citation type="submission" date="2022-10" db="EMBL/GenBank/DDBJ databases">
        <title>Bacterial isolates recovered from the One Health project in Brazil.</title>
        <authorList>
            <person name="Valiatti T.B."/>
            <person name="Santos F."/>
            <person name="Cayo R."/>
            <person name="Gales A.C."/>
        </authorList>
    </citation>
    <scope>NUCLEOTIDE SEQUENCE</scope>
    <source>
        <strain evidence="9">PVR188</strain>
    </source>
</reference>
<comment type="pathway">
    <text evidence="7">Nitrogen metabolism; (S)-allantoin degradation; allantoate from (S)-allantoin: step 1/1.</text>
</comment>
<evidence type="ECO:0000256" key="5">
    <source>
        <dbReference type="ARBA" id="ARBA00022833"/>
    </source>
</evidence>
<evidence type="ECO:0000256" key="6">
    <source>
        <dbReference type="ARBA" id="ARBA00058805"/>
    </source>
</evidence>
<dbReference type="CDD" id="cd01315">
    <property type="entry name" value="L-HYD_ALN"/>
    <property type="match status" value="1"/>
</dbReference>
<protein>
    <recommendedName>
        <fullName evidence="7">Allantoinase</fullName>
        <ecNumber evidence="7">3.5.2.5</ecNumber>
    </recommendedName>
    <alternativeName>
        <fullName evidence="7">Allantoin-utilizing enzyme</fullName>
    </alternativeName>
</protein>
<dbReference type="GO" id="GO:0000256">
    <property type="term" value="P:allantoin catabolic process"/>
    <property type="evidence" value="ECO:0007669"/>
    <property type="project" value="UniProtKB-UniRule"/>
</dbReference>
<dbReference type="PANTHER" id="PTHR43668">
    <property type="entry name" value="ALLANTOINASE"/>
    <property type="match status" value="1"/>
</dbReference>
<dbReference type="SUPFAM" id="SSF51338">
    <property type="entry name" value="Composite domain of metallo-dependent hydrolases"/>
    <property type="match status" value="1"/>
</dbReference>
<comment type="caution">
    <text evidence="10">The sequence shown here is derived from an EMBL/GenBank/DDBJ whole genome shotgun (WGS) entry which is preliminary data.</text>
</comment>
<name>A0A264VQW9_PRORE</name>
<keyword evidence="5 7" id="KW-0862">Zinc</keyword>
<dbReference type="PANTHER" id="PTHR43668:SF4">
    <property type="entry name" value="ALLANTOINASE"/>
    <property type="match status" value="1"/>
</dbReference>
<comment type="PTM">
    <text evidence="7">Carboxylation allows a single lysine to coordinate two zinc ions.</text>
</comment>
<organism evidence="10 11">
    <name type="scientific">Providencia rettgeri</name>
    <dbReference type="NCBI Taxonomy" id="587"/>
    <lineage>
        <taxon>Bacteria</taxon>
        <taxon>Pseudomonadati</taxon>
        <taxon>Pseudomonadota</taxon>
        <taxon>Gammaproteobacteria</taxon>
        <taxon>Enterobacterales</taxon>
        <taxon>Morganellaceae</taxon>
        <taxon>Providencia</taxon>
    </lineage>
</organism>
<keyword evidence="3 7" id="KW-0479">Metal-binding</keyword>
<comment type="similarity">
    <text evidence="7">Belongs to the metallo-dependent hydrolases superfamily. Allantoinase family.</text>
</comment>
<sequence length="454" mass="49629">MSYDLIIKNGTVILENEAIKTDVAVKNGKIAAIGSGLSGAKEEINAEGLVVSPGMVDSHAHISEPGRTHWEGYETGTRSAAKGGITTIIEMPLNQLPATVDRESIQIKFDAAAGKLSVDAAQFGGLVSYNLDRLHELDEVGVVGFKCFVATCGDKTIDNDFRDVDDFQFLRGAEIISKFNDSRVLVHCENASICDELGREAEAQGRITAHDYVASRPVYTEIEAIRRVLYLAKVANCPIHICHISSPEGVAEVTKARNEGQDVTSESCPHYFALTTNQFEKIGNLAKCSPPIRDEANQEGMWEKLFNGEIDCLGSDHSPCPPDMKAGHVFKAWGGIAGMQSCVDLMFDEAVQKRGMELPLFAKLMATNAAKIFGLKHKGSITVGKDADFVFIKPNSPYELKAQDLEYRHKVSPYVGRKIGAQVARTILRGETIYDINTGVRETPIGQFILKHQQ</sequence>
<comment type="catalytic activity">
    <reaction evidence="7">
        <text>(S)-allantoin + H2O = allantoate + H(+)</text>
        <dbReference type="Rhea" id="RHEA:17029"/>
        <dbReference type="ChEBI" id="CHEBI:15377"/>
        <dbReference type="ChEBI" id="CHEBI:15378"/>
        <dbReference type="ChEBI" id="CHEBI:15678"/>
        <dbReference type="ChEBI" id="CHEBI:17536"/>
        <dbReference type="EC" id="3.5.2.5"/>
    </reaction>
</comment>
<dbReference type="Proteomes" id="UP000216001">
    <property type="component" value="Unassembled WGS sequence"/>
</dbReference>